<accession>A0AAW1HAQ5</accession>
<reference evidence="2" key="1">
    <citation type="submission" date="2024-03" db="EMBL/GenBank/DDBJ databases">
        <title>WGS assembly of Saponaria officinalis var. Norfolk2.</title>
        <authorList>
            <person name="Jenkins J."/>
            <person name="Shu S."/>
            <person name="Grimwood J."/>
            <person name="Barry K."/>
            <person name="Goodstein D."/>
            <person name="Schmutz J."/>
            <person name="Leebens-Mack J."/>
            <person name="Osbourn A."/>
        </authorList>
    </citation>
    <scope>NUCLEOTIDE SEQUENCE [LARGE SCALE GENOMIC DNA]</scope>
    <source>
        <strain evidence="2">JIC</strain>
    </source>
</reference>
<name>A0AAW1HAQ5_SAPOF</name>
<protein>
    <submittedName>
        <fullName evidence="2">Uncharacterized protein</fullName>
    </submittedName>
</protein>
<feature type="compositionally biased region" description="Basic and acidic residues" evidence="1">
    <location>
        <begin position="112"/>
        <end position="129"/>
    </location>
</feature>
<sequence>MGGCASRPKDLDTNEPAPVQAPVVDKPESQPIAQENNGGEETKTEEPLVDLSEPKGETAESSETKPTEEATDAAAEAKTEKVAEVVAEVVAEAKTEVAPPAAEVAVVAAEPVKEEAKPVEAQKTEDNKSDAPVVSV</sequence>
<evidence type="ECO:0000313" key="2">
    <source>
        <dbReference type="EMBL" id="KAK9673092.1"/>
    </source>
</evidence>
<feature type="region of interest" description="Disordered" evidence="1">
    <location>
        <begin position="112"/>
        <end position="136"/>
    </location>
</feature>
<dbReference type="AlphaFoldDB" id="A0AAW1HAQ5"/>
<keyword evidence="3" id="KW-1185">Reference proteome</keyword>
<comment type="caution">
    <text evidence="2">The sequence shown here is derived from an EMBL/GenBank/DDBJ whole genome shotgun (WGS) entry which is preliminary data.</text>
</comment>
<organism evidence="2 3">
    <name type="scientific">Saponaria officinalis</name>
    <name type="common">Common soapwort</name>
    <name type="synonym">Lychnis saponaria</name>
    <dbReference type="NCBI Taxonomy" id="3572"/>
    <lineage>
        <taxon>Eukaryota</taxon>
        <taxon>Viridiplantae</taxon>
        <taxon>Streptophyta</taxon>
        <taxon>Embryophyta</taxon>
        <taxon>Tracheophyta</taxon>
        <taxon>Spermatophyta</taxon>
        <taxon>Magnoliopsida</taxon>
        <taxon>eudicotyledons</taxon>
        <taxon>Gunneridae</taxon>
        <taxon>Pentapetalae</taxon>
        <taxon>Caryophyllales</taxon>
        <taxon>Caryophyllaceae</taxon>
        <taxon>Caryophylleae</taxon>
        <taxon>Saponaria</taxon>
    </lineage>
</organism>
<dbReference type="EMBL" id="JBDFQZ010000012">
    <property type="protein sequence ID" value="KAK9673092.1"/>
    <property type="molecule type" value="Genomic_DNA"/>
</dbReference>
<evidence type="ECO:0000256" key="1">
    <source>
        <dbReference type="SAM" id="MobiDB-lite"/>
    </source>
</evidence>
<gene>
    <name evidence="2" type="ORF">RND81_12G145500</name>
</gene>
<feature type="region of interest" description="Disordered" evidence="1">
    <location>
        <begin position="1"/>
        <end position="81"/>
    </location>
</feature>
<feature type="compositionally biased region" description="Basic and acidic residues" evidence="1">
    <location>
        <begin position="40"/>
        <end position="68"/>
    </location>
</feature>
<dbReference type="Proteomes" id="UP001443914">
    <property type="component" value="Unassembled WGS sequence"/>
</dbReference>
<evidence type="ECO:0000313" key="3">
    <source>
        <dbReference type="Proteomes" id="UP001443914"/>
    </source>
</evidence>
<proteinExistence type="predicted"/>